<accession>E0VNN6</accession>
<dbReference type="VEuPathDB" id="VectorBase:PHUM338380"/>
<evidence type="ECO:0000313" key="4">
    <source>
        <dbReference type="EnsemblMetazoa" id="PHUM338380-PA"/>
    </source>
</evidence>
<dbReference type="SUPFAM" id="SSF52833">
    <property type="entry name" value="Thioredoxin-like"/>
    <property type="match status" value="1"/>
</dbReference>
<dbReference type="AlphaFoldDB" id="E0VNN6"/>
<gene>
    <name evidence="4" type="primary">8231816</name>
    <name evidence="3" type="ORF">Phum_PHUM338380</name>
</gene>
<dbReference type="eggNOG" id="KOG1672">
    <property type="taxonomic scope" value="Eukaryota"/>
</dbReference>
<dbReference type="RefSeq" id="XP_002427730.1">
    <property type="nucleotide sequence ID" value="XM_002427685.1"/>
</dbReference>
<dbReference type="HOGENOM" id="CLU_072378_2_0_1"/>
<proteinExistence type="predicted"/>
<dbReference type="STRING" id="121224.E0VNN6"/>
<dbReference type="OrthoDB" id="10257948at2759"/>
<dbReference type="InterPro" id="IPR036249">
    <property type="entry name" value="Thioredoxin-like_sf"/>
</dbReference>
<dbReference type="EnsemblMetazoa" id="PHUM338380-RA">
    <property type="protein sequence ID" value="PHUM338380-PA"/>
    <property type="gene ID" value="PHUM338380"/>
</dbReference>
<dbReference type="Proteomes" id="UP000009046">
    <property type="component" value="Unassembled WGS sequence"/>
</dbReference>
<reference evidence="3" key="2">
    <citation type="submission" date="2007-04" db="EMBL/GenBank/DDBJ databases">
        <title>The genome of the human body louse.</title>
        <authorList>
            <consortium name="The Human Body Louse Genome Consortium"/>
            <person name="Kirkness E."/>
            <person name="Walenz B."/>
            <person name="Hass B."/>
            <person name="Bruggner R."/>
            <person name="Strausberg R."/>
        </authorList>
    </citation>
    <scope>NUCLEOTIDE SEQUENCE</scope>
    <source>
        <strain evidence="3">USDA</strain>
    </source>
</reference>
<dbReference type="OMA" id="CVIAFID"/>
<protein>
    <recommendedName>
        <fullName evidence="1">Thioredoxin domain-containing protein 9</fullName>
    </recommendedName>
</protein>
<name>E0VNN6_PEDHC</name>
<evidence type="ECO:0000259" key="2">
    <source>
        <dbReference type="Pfam" id="PF00085"/>
    </source>
</evidence>
<sequence length="222" mass="25664">MEPETVLKHHVLQATKIVEDQLDAELEKLDRLDTDDLRNLREKRLKELKKEQQDKQEWLAQGHGQYLQLDNEKEFFEYVKMSSNVICVFFKTSSQACDILEHHMKILCTQHLEARFMKIDVEKAPFLTGRLGIRVIPTVALIKDGKAVDYIVGFTQLGNCYEFSTEMLEWKIAQSGIIKYSGDLSVPPDQKKIQLNTLMEQKKTIRSSNNAGNDSDDEFLNN</sequence>
<dbReference type="CDD" id="cd02989">
    <property type="entry name" value="Phd_like_TxnDC9"/>
    <property type="match status" value="1"/>
</dbReference>
<dbReference type="EMBL" id="DS235341">
    <property type="protein sequence ID" value="EEB14992.1"/>
    <property type="molecule type" value="Genomic_DNA"/>
</dbReference>
<dbReference type="Gene3D" id="3.40.30.10">
    <property type="entry name" value="Glutaredoxin"/>
    <property type="match status" value="1"/>
</dbReference>
<feature type="domain" description="Thioredoxin" evidence="2">
    <location>
        <begin position="71"/>
        <end position="156"/>
    </location>
</feature>
<reference evidence="3" key="1">
    <citation type="submission" date="2007-04" db="EMBL/GenBank/DDBJ databases">
        <title>Annotation of Pediculus humanus corporis strain USDA.</title>
        <authorList>
            <person name="Kirkness E."/>
            <person name="Hannick L."/>
            <person name="Hass B."/>
            <person name="Bruggner R."/>
            <person name="Lawson D."/>
            <person name="Bidwell S."/>
            <person name="Joardar V."/>
            <person name="Caler E."/>
            <person name="Walenz B."/>
            <person name="Inman J."/>
            <person name="Schobel S."/>
            <person name="Galinsky K."/>
            <person name="Amedeo P."/>
            <person name="Strausberg R."/>
        </authorList>
    </citation>
    <scope>NUCLEOTIDE SEQUENCE</scope>
    <source>
        <strain evidence="3">USDA</strain>
    </source>
</reference>
<dbReference type="EMBL" id="AAZO01003935">
    <property type="status" value="NOT_ANNOTATED_CDS"/>
    <property type="molecule type" value="Genomic_DNA"/>
</dbReference>
<dbReference type="PANTHER" id="PTHR21148">
    <property type="entry name" value="THIOREDOXIN DOMAIN-CONTAINING PROTEIN 9"/>
    <property type="match status" value="1"/>
</dbReference>
<reference evidence="4" key="3">
    <citation type="submission" date="2021-02" db="UniProtKB">
        <authorList>
            <consortium name="EnsemblMetazoa"/>
        </authorList>
    </citation>
    <scope>IDENTIFICATION</scope>
    <source>
        <strain evidence="4">USDA</strain>
    </source>
</reference>
<dbReference type="GeneID" id="8231816"/>
<dbReference type="CTD" id="8231816"/>
<organism>
    <name type="scientific">Pediculus humanus subsp. corporis</name>
    <name type="common">Body louse</name>
    <dbReference type="NCBI Taxonomy" id="121224"/>
    <lineage>
        <taxon>Eukaryota</taxon>
        <taxon>Metazoa</taxon>
        <taxon>Ecdysozoa</taxon>
        <taxon>Arthropoda</taxon>
        <taxon>Hexapoda</taxon>
        <taxon>Insecta</taxon>
        <taxon>Pterygota</taxon>
        <taxon>Neoptera</taxon>
        <taxon>Paraneoptera</taxon>
        <taxon>Psocodea</taxon>
        <taxon>Troctomorpha</taxon>
        <taxon>Phthiraptera</taxon>
        <taxon>Anoplura</taxon>
        <taxon>Pediculidae</taxon>
        <taxon>Pediculus</taxon>
    </lineage>
</organism>
<dbReference type="Pfam" id="PF00085">
    <property type="entry name" value="Thioredoxin"/>
    <property type="match status" value="1"/>
</dbReference>
<evidence type="ECO:0000256" key="1">
    <source>
        <dbReference type="ARBA" id="ARBA00026148"/>
    </source>
</evidence>
<dbReference type="FunCoup" id="E0VNN6">
    <property type="interactions" value="2112"/>
</dbReference>
<dbReference type="KEGG" id="phu:Phum_PHUM338380"/>
<dbReference type="InterPro" id="IPR013766">
    <property type="entry name" value="Thioredoxin_domain"/>
</dbReference>
<evidence type="ECO:0000313" key="5">
    <source>
        <dbReference type="Proteomes" id="UP000009046"/>
    </source>
</evidence>
<dbReference type="InParanoid" id="E0VNN6"/>
<evidence type="ECO:0000313" key="3">
    <source>
        <dbReference type="EMBL" id="EEB14992.1"/>
    </source>
</evidence>
<keyword evidence="5" id="KW-1185">Reference proteome</keyword>